<dbReference type="InterPro" id="IPR004365">
    <property type="entry name" value="NA-bd_OB_tRNA"/>
</dbReference>
<keyword evidence="4 10" id="KW-0808">Transferase</keyword>
<dbReference type="GO" id="GO:0003887">
    <property type="term" value="F:DNA-directed DNA polymerase activity"/>
    <property type="evidence" value="ECO:0007669"/>
    <property type="project" value="UniProtKB-KW"/>
</dbReference>
<dbReference type="GO" id="GO:0005737">
    <property type="term" value="C:cytoplasm"/>
    <property type="evidence" value="ECO:0007669"/>
    <property type="project" value="UniProtKB-SubCell"/>
</dbReference>
<dbReference type="CDD" id="cd12113">
    <property type="entry name" value="PHP_PolIIIA_DnaE3"/>
    <property type="match status" value="1"/>
</dbReference>
<dbReference type="Gene3D" id="1.10.10.1600">
    <property type="entry name" value="Bacterial DNA polymerase III alpha subunit, thumb domain"/>
    <property type="match status" value="1"/>
</dbReference>
<proteinExistence type="predicted"/>
<dbReference type="Pfam" id="PF14579">
    <property type="entry name" value="HHH_6"/>
    <property type="match status" value="1"/>
</dbReference>
<keyword evidence="11" id="KW-1185">Reference proteome</keyword>
<evidence type="ECO:0000259" key="9">
    <source>
        <dbReference type="SMART" id="SM00481"/>
    </source>
</evidence>
<dbReference type="Gene3D" id="2.40.50.140">
    <property type="entry name" value="Nucleic acid-binding proteins"/>
    <property type="match status" value="1"/>
</dbReference>
<evidence type="ECO:0000256" key="2">
    <source>
        <dbReference type="ARBA" id="ARBA00012417"/>
    </source>
</evidence>
<dbReference type="Proteomes" id="UP000007039">
    <property type="component" value="Chromosome"/>
</dbReference>
<dbReference type="OrthoDB" id="9803237at2"/>
<dbReference type="InterPro" id="IPR029460">
    <property type="entry name" value="DNAPol_HHH"/>
</dbReference>
<reference evidence="10 11" key="1">
    <citation type="journal article" date="2011" name="Stand. Genomic Sci.">
        <title>Complete genome sequence of Calditerrivibrio nitroreducens type strain (Yu37-1).</title>
        <authorList>
            <person name="Pitluck S."/>
            <person name="Sikorski J."/>
            <person name="Zeytun A."/>
            <person name="Lapidus A."/>
            <person name="Nolan M."/>
            <person name="Lucas S."/>
            <person name="Hammon N."/>
            <person name="Deshpande S."/>
            <person name="Cheng J.F."/>
            <person name="Tapia R."/>
            <person name="Han C."/>
            <person name="Goodwin L."/>
            <person name="Liolios K."/>
            <person name="Pagani I."/>
            <person name="Ivanova N."/>
            <person name="Mavromatis K."/>
            <person name="Pati A."/>
            <person name="Chen A."/>
            <person name="Palaniappan K."/>
            <person name="Hauser L."/>
            <person name="Chang Y.J."/>
            <person name="Jeffries C.D."/>
            <person name="Detter J.C."/>
            <person name="Brambilla E."/>
            <person name="Djao O.D."/>
            <person name="Rohde M."/>
            <person name="Spring S."/>
            <person name="Goker M."/>
            <person name="Woyke T."/>
            <person name="Bristow J."/>
            <person name="Eisen J.A."/>
            <person name="Markowitz V."/>
            <person name="Hugenholtz P."/>
            <person name="Kyrpides N.C."/>
            <person name="Klenk H.P."/>
            <person name="Land M."/>
        </authorList>
    </citation>
    <scope>NUCLEOTIDE SEQUENCE [LARGE SCALE GENOMIC DNA]</scope>
    <source>
        <strain evidence="11">DSM 19672 / NBRC 101217 / Yu37-1</strain>
    </source>
</reference>
<dbReference type="Pfam" id="PF17657">
    <property type="entry name" value="DNA_pol3_finger"/>
    <property type="match status" value="1"/>
</dbReference>
<evidence type="ECO:0000256" key="6">
    <source>
        <dbReference type="ARBA" id="ARBA00022705"/>
    </source>
</evidence>
<feature type="domain" description="Polymerase/histidinol phosphatase N-terminal" evidence="9">
    <location>
        <begin position="7"/>
        <end position="74"/>
    </location>
</feature>
<comment type="subcellular location">
    <subcellularLocation>
        <location evidence="1">Cytoplasm</location>
    </subcellularLocation>
</comment>
<dbReference type="InterPro" id="IPR004013">
    <property type="entry name" value="PHP_dom"/>
</dbReference>
<dbReference type="InterPro" id="IPR012340">
    <property type="entry name" value="NA-bd_OB-fold"/>
</dbReference>
<dbReference type="NCBIfam" id="NF005298">
    <property type="entry name" value="PRK06826.1"/>
    <property type="match status" value="1"/>
</dbReference>
<evidence type="ECO:0000313" key="10">
    <source>
        <dbReference type="EMBL" id="ADR18024.1"/>
    </source>
</evidence>
<dbReference type="PANTHER" id="PTHR32294:SF0">
    <property type="entry name" value="DNA POLYMERASE III SUBUNIT ALPHA"/>
    <property type="match status" value="1"/>
</dbReference>
<dbReference type="InterPro" id="IPR004805">
    <property type="entry name" value="DnaE2/DnaE/PolC"/>
</dbReference>
<dbReference type="RefSeq" id="WP_013450241.1">
    <property type="nucleotide sequence ID" value="NC_014758.1"/>
</dbReference>
<name>E4TIR9_CALNY</name>
<dbReference type="Pfam" id="PF02811">
    <property type="entry name" value="PHP"/>
    <property type="match status" value="1"/>
</dbReference>
<dbReference type="GO" id="GO:0003676">
    <property type="term" value="F:nucleic acid binding"/>
    <property type="evidence" value="ECO:0007669"/>
    <property type="project" value="InterPro"/>
</dbReference>
<dbReference type="NCBIfam" id="NF004226">
    <property type="entry name" value="PRK05673.1"/>
    <property type="match status" value="1"/>
</dbReference>
<dbReference type="SMART" id="SM00481">
    <property type="entry name" value="POLIIIAc"/>
    <property type="match status" value="1"/>
</dbReference>
<evidence type="ECO:0000256" key="7">
    <source>
        <dbReference type="ARBA" id="ARBA00022932"/>
    </source>
</evidence>
<dbReference type="InterPro" id="IPR041931">
    <property type="entry name" value="DNA_pol3_alpha_thumb_dom"/>
</dbReference>
<dbReference type="Pfam" id="PF07733">
    <property type="entry name" value="DNA_pol3_alpha"/>
    <property type="match status" value="1"/>
</dbReference>
<dbReference type="Pfam" id="PF01336">
    <property type="entry name" value="tRNA_anti-codon"/>
    <property type="match status" value="1"/>
</dbReference>
<dbReference type="InterPro" id="IPR011708">
    <property type="entry name" value="DNA_pol3_alpha_NTPase_dom"/>
</dbReference>
<evidence type="ECO:0000256" key="5">
    <source>
        <dbReference type="ARBA" id="ARBA00022695"/>
    </source>
</evidence>
<accession>E4TIR9</accession>
<dbReference type="EMBL" id="CP002347">
    <property type="protein sequence ID" value="ADR18024.1"/>
    <property type="molecule type" value="Genomic_DNA"/>
</dbReference>
<evidence type="ECO:0000256" key="4">
    <source>
        <dbReference type="ARBA" id="ARBA00022679"/>
    </source>
</evidence>
<dbReference type="Gene3D" id="1.10.150.870">
    <property type="match status" value="1"/>
</dbReference>
<dbReference type="HOGENOM" id="CLU_001600_0_0_0"/>
<dbReference type="CDD" id="cd04485">
    <property type="entry name" value="DnaE_OBF"/>
    <property type="match status" value="1"/>
</dbReference>
<evidence type="ECO:0000256" key="1">
    <source>
        <dbReference type="ARBA" id="ARBA00004496"/>
    </source>
</evidence>
<sequence length="1154" mass="131315">MKSRDFVHLHLHSQYSLLDGAIQINKMMDKLKKFGSSAVAVTDHGTMYGVVDFYKKAIANNIKPIIGCEVYVAPDDRKNRNYEKGEDKNYHLILLAKNNKGLKNLQYLVSLAQLEGFYYKPRIDKELLAKYSEGLIGLSACLAGEIPRYVIRGDLKEAVKSAKEYEDILSKGNFYLELQENGIPEQRIVNRELISIGKNHDIPIVATNDCHYLEKGDHVAHQILMCIQMQTTISNRDKLEFHSDQLYVKSPEEMWEAFSEIPEACLNTLKIAEECNVTIDLGKLHLPHYKVPKGYTVESYFEHLARTGLHRRLARIPADEHKKYIDRLNFELKVIIEKNYAGYYLIVWDFINYSKENGIPVGPGRGSGAGSLVAYALGITDIDPIKFNLLFERFLNPERKSMPDFDIDFCKNRRDEVIKYVIDKYGNDRVAQIVTFGQLLARGVIRDVGRVLEIPLKTVDKVAKMIPEAPGMTLEKALKDDPDLEKNIKQIEKGEELLTNARKLEGLLRQTGMHAAGIVISDKPLIEYVPLCKGQNDEVLTQYEKNTLEEIGLVKFDFLGLKNLTVIDDTVKLIRRRYNNNFDINSIPLNDKKTYELLSNGETTGVFQLESAGMKNLLKKLRPNKFEDIIALVALYRPGPIGSGMLDDFVKRKHGEQKVTYFLPELEPILQDTYGIIVYQEQVMQIAQVIAGYSLGSADLLRRAMGKKKPEEMQKHKEIFLYGSEELKIEGAKKRGFDLKIAEEIFNLMEKFAEYGFNKSHSAAYALISYQTAYLKAHYPVEYMSQLLSSELDKGEKVVVFIEECKRMGIKVLPPTINKSSKDFIIDENSIRFGLGAIKNVGFSAIESIVAAREDGEFKSIYDFCSRVDLRTVNKRVVESLIKTGVFDEFGKKRKVLLNVLDAAIEEGQRKQKNREIGITTVEELLGISDTEEYYPDLDEFQEHDILKMEKELLGFYLTNHPLSSYSNILSTLTIGSNELELMEEEKDVVVGGIIKNIKTHLARTGEKMAFVTLEDLEGSFDIVVFASLYKEYIQILEEDKIIIVKGRYSSNGENRSVVANEILEPNEAMEKMITSITILINLTGFTEDRVLKLKNIIDNYKGESTVKFALEQAGQFKALLKVNSDLKVKPCLALFSQLDSLLGENRYEIDLEY</sequence>
<dbReference type="NCBIfam" id="TIGR00594">
    <property type="entry name" value="polc"/>
    <property type="match status" value="1"/>
</dbReference>
<dbReference type="eggNOG" id="COG0587">
    <property type="taxonomic scope" value="Bacteria"/>
</dbReference>
<keyword evidence="6" id="KW-0235">DNA replication</keyword>
<dbReference type="PANTHER" id="PTHR32294">
    <property type="entry name" value="DNA POLYMERASE III SUBUNIT ALPHA"/>
    <property type="match status" value="1"/>
</dbReference>
<evidence type="ECO:0000256" key="3">
    <source>
        <dbReference type="ARBA" id="ARBA00019114"/>
    </source>
</evidence>
<dbReference type="GO" id="GO:0006260">
    <property type="term" value="P:DNA replication"/>
    <property type="evidence" value="ECO:0007669"/>
    <property type="project" value="UniProtKB-KW"/>
</dbReference>
<dbReference type="STRING" id="768670.Calni_0109"/>
<evidence type="ECO:0000256" key="8">
    <source>
        <dbReference type="ARBA" id="ARBA00049244"/>
    </source>
</evidence>
<keyword evidence="7" id="KW-0239">DNA-directed DNA polymerase</keyword>
<dbReference type="InterPro" id="IPR040982">
    <property type="entry name" value="DNA_pol3_finger"/>
</dbReference>
<gene>
    <name evidence="10" type="ordered locus">Calni_0109</name>
</gene>
<evidence type="ECO:0000313" key="11">
    <source>
        <dbReference type="Proteomes" id="UP000007039"/>
    </source>
</evidence>
<dbReference type="InterPro" id="IPR003141">
    <property type="entry name" value="Pol/His_phosphatase_N"/>
</dbReference>
<organism evidence="10 11">
    <name type="scientific">Calditerrivibrio nitroreducens (strain DSM 19672 / NBRC 101217 / Yu37-1)</name>
    <dbReference type="NCBI Taxonomy" id="768670"/>
    <lineage>
        <taxon>Bacteria</taxon>
        <taxon>Pseudomonadati</taxon>
        <taxon>Deferribacterota</taxon>
        <taxon>Deferribacteres</taxon>
        <taxon>Deferribacterales</taxon>
        <taxon>Calditerrivibrionaceae</taxon>
    </lineage>
</organism>
<dbReference type="KEGG" id="cni:Calni_0109"/>
<protein>
    <recommendedName>
        <fullName evidence="3">DNA polymerase III subunit alpha</fullName>
        <ecNumber evidence="2">2.7.7.7</ecNumber>
    </recommendedName>
</protein>
<dbReference type="InterPro" id="IPR016195">
    <property type="entry name" value="Pol/histidinol_Pase-like"/>
</dbReference>
<dbReference type="SUPFAM" id="SSF89550">
    <property type="entry name" value="PHP domain-like"/>
    <property type="match status" value="1"/>
</dbReference>
<dbReference type="AlphaFoldDB" id="E4TIR9"/>
<comment type="catalytic activity">
    <reaction evidence="8">
        <text>DNA(n) + a 2'-deoxyribonucleoside 5'-triphosphate = DNA(n+1) + diphosphate</text>
        <dbReference type="Rhea" id="RHEA:22508"/>
        <dbReference type="Rhea" id="RHEA-COMP:17339"/>
        <dbReference type="Rhea" id="RHEA-COMP:17340"/>
        <dbReference type="ChEBI" id="CHEBI:33019"/>
        <dbReference type="ChEBI" id="CHEBI:61560"/>
        <dbReference type="ChEBI" id="CHEBI:173112"/>
        <dbReference type="EC" id="2.7.7.7"/>
    </reaction>
</comment>
<dbReference type="Gene3D" id="3.20.20.140">
    <property type="entry name" value="Metal-dependent hydrolases"/>
    <property type="match status" value="1"/>
</dbReference>
<dbReference type="EC" id="2.7.7.7" evidence="2"/>
<keyword evidence="5 10" id="KW-0548">Nucleotidyltransferase</keyword>
<dbReference type="GO" id="GO:0008408">
    <property type="term" value="F:3'-5' exonuclease activity"/>
    <property type="evidence" value="ECO:0007669"/>
    <property type="project" value="InterPro"/>
</dbReference>